<sequence length="86" mass="9517">MEWVKQCKLPPCEAIKYQDTPCNELSDLWDALHGTYNAASGREFAVSILDDLPDTEEHNWVNFARAEVLDAIKGCSNGSAPGPDHI</sequence>
<gene>
    <name evidence="1" type="ORF">CVT24_012448</name>
</gene>
<evidence type="ECO:0000313" key="1">
    <source>
        <dbReference type="EMBL" id="PPR08154.1"/>
    </source>
</evidence>
<evidence type="ECO:0000313" key="2">
    <source>
        <dbReference type="Proteomes" id="UP000284842"/>
    </source>
</evidence>
<dbReference type="Proteomes" id="UP000284842">
    <property type="component" value="Unassembled WGS sequence"/>
</dbReference>
<dbReference type="STRING" id="181874.A0A409YYP6"/>
<name>A0A409YYP6_9AGAR</name>
<protein>
    <submittedName>
        <fullName evidence="1">Uncharacterized protein</fullName>
    </submittedName>
</protein>
<dbReference type="OrthoDB" id="412006at2759"/>
<dbReference type="AlphaFoldDB" id="A0A409YYP6"/>
<dbReference type="EMBL" id="NHTK01000121">
    <property type="protein sequence ID" value="PPR08154.1"/>
    <property type="molecule type" value="Genomic_DNA"/>
</dbReference>
<dbReference type="InParanoid" id="A0A409YYP6"/>
<reference evidence="1 2" key="1">
    <citation type="journal article" date="2018" name="Evol. Lett.">
        <title>Horizontal gene cluster transfer increased hallucinogenic mushroom diversity.</title>
        <authorList>
            <person name="Reynolds H.T."/>
            <person name="Vijayakumar V."/>
            <person name="Gluck-Thaler E."/>
            <person name="Korotkin H.B."/>
            <person name="Matheny P.B."/>
            <person name="Slot J.C."/>
        </authorList>
    </citation>
    <scope>NUCLEOTIDE SEQUENCE [LARGE SCALE GENOMIC DNA]</scope>
    <source>
        <strain evidence="1 2">2629</strain>
    </source>
</reference>
<accession>A0A409YYP6</accession>
<comment type="caution">
    <text evidence="1">The sequence shown here is derived from an EMBL/GenBank/DDBJ whole genome shotgun (WGS) entry which is preliminary data.</text>
</comment>
<keyword evidence="2" id="KW-1185">Reference proteome</keyword>
<proteinExistence type="predicted"/>
<organism evidence="1 2">
    <name type="scientific">Panaeolus cyanescens</name>
    <dbReference type="NCBI Taxonomy" id="181874"/>
    <lineage>
        <taxon>Eukaryota</taxon>
        <taxon>Fungi</taxon>
        <taxon>Dikarya</taxon>
        <taxon>Basidiomycota</taxon>
        <taxon>Agaricomycotina</taxon>
        <taxon>Agaricomycetes</taxon>
        <taxon>Agaricomycetidae</taxon>
        <taxon>Agaricales</taxon>
        <taxon>Agaricineae</taxon>
        <taxon>Galeropsidaceae</taxon>
        <taxon>Panaeolus</taxon>
    </lineage>
</organism>